<keyword evidence="1" id="KW-0812">Transmembrane</keyword>
<feature type="transmembrane region" description="Helical" evidence="1">
    <location>
        <begin position="54"/>
        <end position="74"/>
    </location>
</feature>
<accession>A0ABT4T993</accession>
<keyword evidence="1" id="KW-0472">Membrane</keyword>
<sequence length="109" mass="11369">MARVRLGFSPILPTIASFLLATLWGLSVFAGWGLEAFCGGSSPSCVQRLAVFSSVSGLFAAVAACLTVAAWALPAARQDERTFTRFMGLSVASWIAAEGLLFLGGLLAK</sequence>
<evidence type="ECO:0000313" key="2">
    <source>
        <dbReference type="EMBL" id="MDA0646082.1"/>
    </source>
</evidence>
<dbReference type="RefSeq" id="WP_148035124.1">
    <property type="nucleotide sequence ID" value="NZ_BAABFD010000016.1"/>
</dbReference>
<feature type="transmembrane region" description="Helical" evidence="1">
    <location>
        <begin position="12"/>
        <end position="34"/>
    </location>
</feature>
<evidence type="ECO:0000256" key="1">
    <source>
        <dbReference type="SAM" id="Phobius"/>
    </source>
</evidence>
<proteinExistence type="predicted"/>
<name>A0ABT4T993_9ACTN</name>
<feature type="transmembrane region" description="Helical" evidence="1">
    <location>
        <begin position="86"/>
        <end position="108"/>
    </location>
</feature>
<comment type="caution">
    <text evidence="2">The sequence shown here is derived from an EMBL/GenBank/DDBJ whole genome shotgun (WGS) entry which is preliminary data.</text>
</comment>
<organism evidence="2 3">
    <name type="scientific">Nonomuraea ferruginea</name>
    <dbReference type="NCBI Taxonomy" id="46174"/>
    <lineage>
        <taxon>Bacteria</taxon>
        <taxon>Bacillati</taxon>
        <taxon>Actinomycetota</taxon>
        <taxon>Actinomycetes</taxon>
        <taxon>Streptosporangiales</taxon>
        <taxon>Streptosporangiaceae</taxon>
        <taxon>Nonomuraea</taxon>
    </lineage>
</organism>
<gene>
    <name evidence="2" type="ORF">OUY24_36115</name>
</gene>
<keyword evidence="1" id="KW-1133">Transmembrane helix</keyword>
<reference evidence="2 3" key="1">
    <citation type="submission" date="2022-11" db="EMBL/GenBank/DDBJ databases">
        <title>Nonomuraea corallina sp. nov., a new species of the genus Nonomuraea isolated from sea side sediment in Thai sea.</title>
        <authorList>
            <person name="Ngamcharungchit C."/>
            <person name="Matsumoto A."/>
            <person name="Suriyachadkun C."/>
            <person name="Panbangred W."/>
            <person name="Inahashi Y."/>
            <person name="Intra B."/>
        </authorList>
    </citation>
    <scope>NUCLEOTIDE SEQUENCE [LARGE SCALE GENOMIC DNA]</scope>
    <source>
        <strain evidence="2 3">DSM 43553</strain>
    </source>
</reference>
<dbReference type="EMBL" id="JAPNUD010000172">
    <property type="protein sequence ID" value="MDA0646082.1"/>
    <property type="molecule type" value="Genomic_DNA"/>
</dbReference>
<evidence type="ECO:0000313" key="3">
    <source>
        <dbReference type="Proteomes" id="UP001212498"/>
    </source>
</evidence>
<dbReference type="Proteomes" id="UP001212498">
    <property type="component" value="Unassembled WGS sequence"/>
</dbReference>
<protein>
    <submittedName>
        <fullName evidence="2">Uncharacterized protein</fullName>
    </submittedName>
</protein>
<keyword evidence="3" id="KW-1185">Reference proteome</keyword>